<name>A0AAE3G5W8_9GAMM</name>
<protein>
    <submittedName>
        <fullName evidence="1">Uncharacterized protein</fullName>
    </submittedName>
</protein>
<evidence type="ECO:0000313" key="2">
    <source>
        <dbReference type="Proteomes" id="UP001205843"/>
    </source>
</evidence>
<evidence type="ECO:0000313" key="1">
    <source>
        <dbReference type="EMBL" id="MCP1676365.1"/>
    </source>
</evidence>
<dbReference type="EMBL" id="JALJXV010000009">
    <property type="protein sequence ID" value="MCP1676365.1"/>
    <property type="molecule type" value="Genomic_DNA"/>
</dbReference>
<comment type="caution">
    <text evidence="1">The sequence shown here is derived from an EMBL/GenBank/DDBJ whole genome shotgun (WGS) entry which is preliminary data.</text>
</comment>
<organism evidence="1 2">
    <name type="scientific">Natronocella acetinitrilica</name>
    <dbReference type="NCBI Taxonomy" id="414046"/>
    <lineage>
        <taxon>Bacteria</taxon>
        <taxon>Pseudomonadati</taxon>
        <taxon>Pseudomonadota</taxon>
        <taxon>Gammaproteobacteria</taxon>
        <taxon>Chromatiales</taxon>
        <taxon>Ectothiorhodospiraceae</taxon>
        <taxon>Natronocella</taxon>
    </lineage>
</organism>
<dbReference type="RefSeq" id="WP_253482300.1">
    <property type="nucleotide sequence ID" value="NZ_JALJXV010000009.1"/>
</dbReference>
<sequence>MQDQVSATPGVLTVELDFQRSASNAPPPGPLTREQADALGWAIAEDLTRMVGKLESHGLVILGGLYDMTELLRPGLPLVDVLMDLYLRSLPDSRFQPQFMTIGTQGDSFPIPSIAPACEPGSGPLFAVPFLFVGKRADIDELSGKLEKTLLEKGKASMRTGELITEHFGVRPVNLSYATFNDLCALLRIQLEHNGFAELWELLEAALFPSETVRRVSLPEGNLFLLREASCFTRFQPFGQWAAQYSGDASLEEAWGHWHRRQRQFTAGLLAHGIEVRVTSGNEVGGLAEQPVAEAWGLAAMSAAPGDTLNLRDVIIDEGNRATATRISLTEHSLPGLGPVAYTAVFEGPRGETLAMINDYPLLPQAVQEIPDNWRAEARELGVELTMHRPESLCYRTDPPALIPATEVDSAARH</sequence>
<dbReference type="Proteomes" id="UP001205843">
    <property type="component" value="Unassembled WGS sequence"/>
</dbReference>
<gene>
    <name evidence="1" type="ORF">J2T57_003526</name>
</gene>
<proteinExistence type="predicted"/>
<accession>A0AAE3G5W8</accession>
<dbReference type="AlphaFoldDB" id="A0AAE3G5W8"/>
<keyword evidence="2" id="KW-1185">Reference proteome</keyword>
<reference evidence="1" key="1">
    <citation type="submission" date="2022-03" db="EMBL/GenBank/DDBJ databases">
        <title>Genomic Encyclopedia of Type Strains, Phase III (KMG-III): the genomes of soil and plant-associated and newly described type strains.</title>
        <authorList>
            <person name="Whitman W."/>
        </authorList>
    </citation>
    <scope>NUCLEOTIDE SEQUENCE</scope>
    <source>
        <strain evidence="1">ANL 6-2</strain>
    </source>
</reference>